<protein>
    <submittedName>
        <fullName evidence="1">Uncharacterized protein</fullName>
    </submittedName>
</protein>
<keyword evidence="2" id="KW-1185">Reference proteome</keyword>
<dbReference type="EMBL" id="CP007474">
    <property type="protein sequence ID" value="AHX04902.1"/>
    <property type="molecule type" value="Genomic_DNA"/>
</dbReference>
<evidence type="ECO:0000313" key="2">
    <source>
        <dbReference type="Proteomes" id="UP000023762"/>
    </source>
</evidence>
<dbReference type="Proteomes" id="UP000023762">
    <property type="component" value="Chromosome"/>
</dbReference>
<evidence type="ECO:0000313" key="1">
    <source>
        <dbReference type="EMBL" id="AHX04902.1"/>
    </source>
</evidence>
<sequence>MIDYVCGSRIHKDRELSLLNTSSFIFIKRVKYYIFSRGIVDLVIIRYNNHKVDIFS</sequence>
<organism evidence="1 2">
    <name type="scientific">Ehrlichia japonica</name>
    <dbReference type="NCBI Taxonomy" id="391036"/>
    <lineage>
        <taxon>Bacteria</taxon>
        <taxon>Pseudomonadati</taxon>
        <taxon>Pseudomonadota</taxon>
        <taxon>Alphaproteobacteria</taxon>
        <taxon>Rickettsiales</taxon>
        <taxon>Anaplasmataceae</taxon>
        <taxon>Ehrlichia</taxon>
    </lineage>
</organism>
<dbReference type="AlphaFoldDB" id="X5GCT5"/>
<dbReference type="HOGENOM" id="CLU_3006978_0_0_5"/>
<reference evidence="1 2" key="1">
    <citation type="submission" date="2014-03" db="EMBL/GenBank/DDBJ databases">
        <title>Sequencing and Comparison of Genomes and Transcriptome Profiles of Human Ehrlichiosis Agents.</title>
        <authorList>
            <person name="Lin M."/>
            <person name="Daugherty S.C."/>
            <person name="Nagaraj S."/>
            <person name="Cheng Z."/>
            <person name="Xiong Q."/>
            <person name="Lin F.-Y."/>
            <person name="Sengamalay N."/>
            <person name="Ott S."/>
            <person name="Godinez A."/>
            <person name="Tallon L.J."/>
            <person name="Sadzewicz L."/>
            <person name="Fraser C.M."/>
            <person name="Dunning Hotopp J.C."/>
            <person name="Rikihisa Y."/>
        </authorList>
    </citation>
    <scope>NUCLEOTIDE SEQUENCE [LARGE SCALE GENOMIC DNA]</scope>
    <source>
        <strain evidence="1 2">HF</strain>
    </source>
</reference>
<name>X5GCT5_9RICK</name>
<dbReference type="KEGG" id="ehh:EHF_0615"/>
<accession>X5GCT5</accession>
<gene>
    <name evidence="1" type="ORF">EHF_0615</name>
</gene>
<proteinExistence type="predicted"/>